<proteinExistence type="inferred from homology"/>
<dbReference type="Gene3D" id="3.40.630.20">
    <property type="entry name" value="Peptidase C15, pyroglutamyl peptidase I-like"/>
    <property type="match status" value="1"/>
</dbReference>
<evidence type="ECO:0000256" key="3">
    <source>
        <dbReference type="ARBA" id="ARBA00004496"/>
    </source>
</evidence>
<evidence type="ECO:0000256" key="7">
    <source>
        <dbReference type="ARBA" id="ARBA00022801"/>
    </source>
</evidence>
<evidence type="ECO:0000256" key="8">
    <source>
        <dbReference type="ARBA" id="ARBA00022807"/>
    </source>
</evidence>
<dbReference type="PANTHER" id="PTHR23402">
    <property type="entry name" value="PROTEASE FAMILY C15 PYROGLUTAMYL-PEPTIDASE I-RELATED"/>
    <property type="match status" value="1"/>
</dbReference>
<gene>
    <name evidence="11" type="ORF">Q6348_10680</name>
</gene>
<dbReference type="Pfam" id="PF01470">
    <property type="entry name" value="Peptidase_C15"/>
    <property type="match status" value="1"/>
</dbReference>
<keyword evidence="6" id="KW-0645">Protease</keyword>
<name>A0ABT9D9S5_9CELL</name>
<reference evidence="11 12" key="1">
    <citation type="submission" date="2023-07" db="EMBL/GenBank/DDBJ databases">
        <title>Description of novel actinomycetes strains, isolated from tidal flat sediment.</title>
        <authorList>
            <person name="Lu C."/>
        </authorList>
    </citation>
    <scope>NUCLEOTIDE SEQUENCE [LARGE SCALE GENOMIC DNA]</scope>
    <source>
        <strain evidence="11 12">SYSU T00b441</strain>
    </source>
</reference>
<evidence type="ECO:0000256" key="9">
    <source>
        <dbReference type="PROSITE-ProRule" id="PRU10076"/>
    </source>
</evidence>
<keyword evidence="8" id="KW-0788">Thiol protease</keyword>
<evidence type="ECO:0000256" key="10">
    <source>
        <dbReference type="PROSITE-ProRule" id="PRU10077"/>
    </source>
</evidence>
<evidence type="ECO:0000256" key="6">
    <source>
        <dbReference type="ARBA" id="ARBA00022670"/>
    </source>
</evidence>
<evidence type="ECO:0000256" key="2">
    <source>
        <dbReference type="ARBA" id="ARBA00002280"/>
    </source>
</evidence>
<protein>
    <recommendedName>
        <fullName evidence="9">Pyroglutamyl-peptidase I</fullName>
        <ecNumber evidence="9">3.4.19.3</ecNumber>
    </recommendedName>
</protein>
<dbReference type="EC" id="3.4.19.3" evidence="9"/>
<dbReference type="InterPro" id="IPR000816">
    <property type="entry name" value="Peptidase_C15"/>
</dbReference>
<dbReference type="Proteomes" id="UP001232536">
    <property type="component" value="Unassembled WGS sequence"/>
</dbReference>
<comment type="catalytic activity">
    <reaction evidence="1 9">
        <text>Release of an N-terminal pyroglutamyl group from a polypeptide, the second amino acid generally not being Pro.</text>
        <dbReference type="EC" id="3.4.19.3"/>
    </reaction>
</comment>
<dbReference type="PROSITE" id="PS01334">
    <property type="entry name" value="PYRASE_CYS"/>
    <property type="match status" value="1"/>
</dbReference>
<accession>A0ABT9D9S5</accession>
<dbReference type="InterPro" id="IPR033693">
    <property type="entry name" value="PGPEP1_Glu_AS"/>
</dbReference>
<comment type="subcellular location">
    <subcellularLocation>
        <location evidence="3">Cytoplasm</location>
    </subcellularLocation>
</comment>
<evidence type="ECO:0000256" key="1">
    <source>
        <dbReference type="ARBA" id="ARBA00001770"/>
    </source>
</evidence>
<keyword evidence="5" id="KW-0963">Cytoplasm</keyword>
<sequence length="202" mass="21005">MSAAQSAPVLLTGFAPFDGQAMNASWLAVQEVARTWGEDAPLVVERLPVSFERGPDRLLERVERYRPRLVVAVGEAGGRSAVSLERVAVNVLDSAIPDADGRQPVDEPVEPDGPVGRFSGLPLRRCLAAVQRTGVPAEISGTAGAYVCNATFFRLMGAVGPGTAAGFVHVPRTPAQVEPGAPAMVTVDAALALTAVLRAALA</sequence>
<evidence type="ECO:0000256" key="4">
    <source>
        <dbReference type="ARBA" id="ARBA00006641"/>
    </source>
</evidence>
<dbReference type="PANTHER" id="PTHR23402:SF1">
    <property type="entry name" value="PYROGLUTAMYL-PEPTIDASE I"/>
    <property type="match status" value="1"/>
</dbReference>
<dbReference type="EMBL" id="JAUQYP010000001">
    <property type="protein sequence ID" value="MDO8107660.1"/>
    <property type="molecule type" value="Genomic_DNA"/>
</dbReference>
<feature type="active site" evidence="9">
    <location>
        <position position="85"/>
    </location>
</feature>
<dbReference type="InterPro" id="IPR036440">
    <property type="entry name" value="Peptidase_C15-like_sf"/>
</dbReference>
<organism evidence="11 12">
    <name type="scientific">Actinotalea lenta</name>
    <dbReference type="NCBI Taxonomy" id="3064654"/>
    <lineage>
        <taxon>Bacteria</taxon>
        <taxon>Bacillati</taxon>
        <taxon>Actinomycetota</taxon>
        <taxon>Actinomycetes</taxon>
        <taxon>Micrococcales</taxon>
        <taxon>Cellulomonadaceae</taxon>
        <taxon>Actinotalea</taxon>
    </lineage>
</organism>
<dbReference type="InterPro" id="IPR016125">
    <property type="entry name" value="Peptidase_C15-like"/>
</dbReference>
<keyword evidence="12" id="KW-1185">Reference proteome</keyword>
<dbReference type="CDD" id="cd00501">
    <property type="entry name" value="Peptidase_C15"/>
    <property type="match status" value="1"/>
</dbReference>
<evidence type="ECO:0000313" key="12">
    <source>
        <dbReference type="Proteomes" id="UP001232536"/>
    </source>
</evidence>
<evidence type="ECO:0000256" key="5">
    <source>
        <dbReference type="ARBA" id="ARBA00022490"/>
    </source>
</evidence>
<dbReference type="PRINTS" id="PR00706">
    <property type="entry name" value="PYROGLUPTASE"/>
</dbReference>
<evidence type="ECO:0000313" key="11">
    <source>
        <dbReference type="EMBL" id="MDO8107660.1"/>
    </source>
</evidence>
<dbReference type="PROSITE" id="PS01333">
    <property type="entry name" value="PYRASE_GLU"/>
    <property type="match status" value="1"/>
</dbReference>
<comment type="function">
    <text evidence="2">Removes 5-oxoproline from various penultimate amino acid residues except L-proline.</text>
</comment>
<keyword evidence="7" id="KW-0378">Hydrolase</keyword>
<comment type="similarity">
    <text evidence="4">Belongs to the peptidase C15 family.</text>
</comment>
<comment type="caution">
    <text evidence="11">The sequence shown here is derived from an EMBL/GenBank/DDBJ whole genome shotgun (WGS) entry which is preliminary data.</text>
</comment>
<dbReference type="InterPro" id="IPR033694">
    <property type="entry name" value="PGPEP1_Cys_AS"/>
</dbReference>
<dbReference type="RefSeq" id="WP_304601275.1">
    <property type="nucleotide sequence ID" value="NZ_JAUQYO010000001.1"/>
</dbReference>
<dbReference type="PIRSF" id="PIRSF015592">
    <property type="entry name" value="Prld-crbxl_pptds"/>
    <property type="match status" value="1"/>
</dbReference>
<feature type="active site" evidence="10">
    <location>
        <position position="148"/>
    </location>
</feature>
<dbReference type="SUPFAM" id="SSF53182">
    <property type="entry name" value="Pyrrolidone carboxyl peptidase (pyroglutamate aminopeptidase)"/>
    <property type="match status" value="1"/>
</dbReference>